<feature type="non-terminal residue" evidence="2">
    <location>
        <position position="1"/>
    </location>
</feature>
<dbReference type="AlphaFoldDB" id="A0A6J4HBS5"/>
<protein>
    <submittedName>
        <fullName evidence="2">Uncharacterized protein</fullName>
    </submittedName>
</protein>
<proteinExistence type="predicted"/>
<feature type="region of interest" description="Disordered" evidence="1">
    <location>
        <begin position="1"/>
        <end position="49"/>
    </location>
</feature>
<name>A0A6J4HBS5_9PSEU</name>
<sequence length="131" mass="14465">GQGRARQRQPRGEVRHREGLALHPLGGRRGPGHHRRPLRPRPAHGRAQAVGAAGWAWRLHQPRGDPHLQRLLRLRDPRGRQARAAAAAVRGDGARPGGLGVDQGVERRRRRGHLRVAGRLAVRDPAERAPP</sequence>
<gene>
    <name evidence="2" type="ORF">AVDCRST_MAG54-415</name>
</gene>
<dbReference type="EMBL" id="CADCTH010000059">
    <property type="protein sequence ID" value="CAA9217739.1"/>
    <property type="molecule type" value="Genomic_DNA"/>
</dbReference>
<feature type="compositionally biased region" description="Basic residues" evidence="1">
    <location>
        <begin position="30"/>
        <end position="44"/>
    </location>
</feature>
<evidence type="ECO:0000256" key="1">
    <source>
        <dbReference type="SAM" id="MobiDB-lite"/>
    </source>
</evidence>
<feature type="compositionally biased region" description="Basic and acidic residues" evidence="1">
    <location>
        <begin position="10"/>
        <end position="20"/>
    </location>
</feature>
<accession>A0A6J4HBS5</accession>
<feature type="non-terminal residue" evidence="2">
    <location>
        <position position="131"/>
    </location>
</feature>
<evidence type="ECO:0000313" key="2">
    <source>
        <dbReference type="EMBL" id="CAA9217739.1"/>
    </source>
</evidence>
<organism evidence="2">
    <name type="scientific">uncultured Actinomycetospora sp</name>
    <dbReference type="NCBI Taxonomy" id="1135996"/>
    <lineage>
        <taxon>Bacteria</taxon>
        <taxon>Bacillati</taxon>
        <taxon>Actinomycetota</taxon>
        <taxon>Actinomycetes</taxon>
        <taxon>Pseudonocardiales</taxon>
        <taxon>Pseudonocardiaceae</taxon>
        <taxon>Actinomycetospora</taxon>
        <taxon>environmental samples</taxon>
    </lineage>
</organism>
<reference evidence="2" key="1">
    <citation type="submission" date="2020-02" db="EMBL/GenBank/DDBJ databases">
        <authorList>
            <person name="Meier V. D."/>
        </authorList>
    </citation>
    <scope>NUCLEOTIDE SEQUENCE</scope>
    <source>
        <strain evidence="2">AVDCRST_MAG54</strain>
    </source>
</reference>